<accession>A0A9X3XSC2</accession>
<keyword evidence="1" id="KW-1133">Transmembrane helix</keyword>
<dbReference type="Proteomes" id="UP001141166">
    <property type="component" value="Unassembled WGS sequence"/>
</dbReference>
<dbReference type="EMBL" id="JAMWMK010000012">
    <property type="protein sequence ID" value="MDC4248066.1"/>
    <property type="molecule type" value="Genomic_DNA"/>
</dbReference>
<organism evidence="2 3">
    <name type="scientific">Enterococcus faecium</name>
    <name type="common">Streptococcus faecium</name>
    <dbReference type="NCBI Taxonomy" id="1352"/>
    <lineage>
        <taxon>Bacteria</taxon>
        <taxon>Bacillati</taxon>
        <taxon>Bacillota</taxon>
        <taxon>Bacilli</taxon>
        <taxon>Lactobacillales</taxon>
        <taxon>Enterococcaceae</taxon>
        <taxon>Enterococcus</taxon>
    </lineage>
</organism>
<evidence type="ECO:0000313" key="2">
    <source>
        <dbReference type="EMBL" id="MDC4248066.1"/>
    </source>
</evidence>
<sequence>MSALKRKFPTNKLKKGAKKVITFGKLITWGSPTEKIERTRSKKLFFVVLFLFLLRLIFAAFS</sequence>
<feature type="transmembrane region" description="Helical" evidence="1">
    <location>
        <begin position="44"/>
        <end position="61"/>
    </location>
</feature>
<evidence type="ECO:0000313" key="3">
    <source>
        <dbReference type="Proteomes" id="UP001141166"/>
    </source>
</evidence>
<evidence type="ECO:0000256" key="1">
    <source>
        <dbReference type="SAM" id="Phobius"/>
    </source>
</evidence>
<dbReference type="RefSeq" id="WP_272471388.1">
    <property type="nucleotide sequence ID" value="NZ_JAMWMK010000012.1"/>
</dbReference>
<keyword evidence="1" id="KW-0812">Transmembrane</keyword>
<keyword evidence="1" id="KW-0472">Membrane</keyword>
<protein>
    <submittedName>
        <fullName evidence="2">Uncharacterized protein</fullName>
    </submittedName>
</protein>
<name>A0A9X3XSC2_ENTFC</name>
<gene>
    <name evidence="2" type="ORF">M3X98_08350</name>
</gene>
<reference evidence="2" key="1">
    <citation type="submission" date="2022-05" db="EMBL/GenBank/DDBJ databases">
        <title>Draft genome sequences of Clostridium perfringens strains isolated from Peru.</title>
        <authorList>
            <person name="Hurtado R."/>
            <person name="Lima L."/>
            <person name="Sousa T."/>
            <person name="Jaiswal A.K."/>
            <person name="Tiwari S."/>
            <person name="Maturrano L."/>
            <person name="Brenig B."/>
            <person name="Azevedo V."/>
        </authorList>
    </citation>
    <scope>NUCLEOTIDE SEQUENCE</scope>
    <source>
        <strain evidence="2">CP4</strain>
    </source>
</reference>
<dbReference type="AlphaFoldDB" id="A0A9X3XSC2"/>
<proteinExistence type="predicted"/>
<comment type="caution">
    <text evidence="2">The sequence shown here is derived from an EMBL/GenBank/DDBJ whole genome shotgun (WGS) entry which is preliminary data.</text>
</comment>